<evidence type="ECO:0000259" key="6">
    <source>
        <dbReference type="PROSITE" id="PS50043"/>
    </source>
</evidence>
<proteinExistence type="predicted"/>
<accession>A0ABU2K954</accession>
<name>A0ABU2K954_9ACTN</name>
<comment type="caution">
    <text evidence="8">The sequence shown here is derived from an EMBL/GenBank/DDBJ whole genome shotgun (WGS) entry which is preliminary data.</text>
</comment>
<dbReference type="InterPro" id="IPR016032">
    <property type="entry name" value="Sig_transdc_resp-reg_C-effctor"/>
</dbReference>
<dbReference type="InterPro" id="IPR011006">
    <property type="entry name" value="CheY-like_superfamily"/>
</dbReference>
<organism evidence="8 9">
    <name type="scientific">Blastococcus goldschmidtiae</name>
    <dbReference type="NCBI Taxonomy" id="3075546"/>
    <lineage>
        <taxon>Bacteria</taxon>
        <taxon>Bacillati</taxon>
        <taxon>Actinomycetota</taxon>
        <taxon>Actinomycetes</taxon>
        <taxon>Geodermatophilales</taxon>
        <taxon>Geodermatophilaceae</taxon>
        <taxon>Blastococcus</taxon>
    </lineage>
</organism>
<keyword evidence="9" id="KW-1185">Reference proteome</keyword>
<dbReference type="InterPro" id="IPR058245">
    <property type="entry name" value="NreC/VraR/RcsB-like_REC"/>
</dbReference>
<evidence type="ECO:0000313" key="9">
    <source>
        <dbReference type="Proteomes" id="UP001183222"/>
    </source>
</evidence>
<dbReference type="RefSeq" id="WP_311345492.1">
    <property type="nucleotide sequence ID" value="NZ_JAVREI010000007.1"/>
</dbReference>
<evidence type="ECO:0000256" key="3">
    <source>
        <dbReference type="ARBA" id="ARBA00023125"/>
    </source>
</evidence>
<dbReference type="CDD" id="cd06170">
    <property type="entry name" value="LuxR_C_like"/>
    <property type="match status" value="1"/>
</dbReference>
<gene>
    <name evidence="8" type="ORF">RM425_12275</name>
</gene>
<dbReference type="SUPFAM" id="SSF52172">
    <property type="entry name" value="CheY-like"/>
    <property type="match status" value="1"/>
</dbReference>
<dbReference type="PROSITE" id="PS50043">
    <property type="entry name" value="HTH_LUXR_2"/>
    <property type="match status" value="1"/>
</dbReference>
<dbReference type="SUPFAM" id="SSF46894">
    <property type="entry name" value="C-terminal effector domain of the bipartite response regulators"/>
    <property type="match status" value="1"/>
</dbReference>
<dbReference type="CDD" id="cd17535">
    <property type="entry name" value="REC_NarL-like"/>
    <property type="match status" value="1"/>
</dbReference>
<evidence type="ECO:0000256" key="1">
    <source>
        <dbReference type="ARBA" id="ARBA00022553"/>
    </source>
</evidence>
<evidence type="ECO:0000256" key="2">
    <source>
        <dbReference type="ARBA" id="ARBA00023015"/>
    </source>
</evidence>
<dbReference type="InterPro" id="IPR001789">
    <property type="entry name" value="Sig_transdc_resp-reg_receiver"/>
</dbReference>
<dbReference type="PANTHER" id="PTHR43214:SF24">
    <property type="entry name" value="TRANSCRIPTIONAL REGULATORY PROTEIN NARL-RELATED"/>
    <property type="match status" value="1"/>
</dbReference>
<dbReference type="Pfam" id="PF00072">
    <property type="entry name" value="Response_reg"/>
    <property type="match status" value="1"/>
</dbReference>
<evidence type="ECO:0000259" key="7">
    <source>
        <dbReference type="PROSITE" id="PS50110"/>
    </source>
</evidence>
<dbReference type="PANTHER" id="PTHR43214">
    <property type="entry name" value="TWO-COMPONENT RESPONSE REGULATOR"/>
    <property type="match status" value="1"/>
</dbReference>
<dbReference type="EMBL" id="JAVREI010000007">
    <property type="protein sequence ID" value="MDT0276678.1"/>
    <property type="molecule type" value="Genomic_DNA"/>
</dbReference>
<evidence type="ECO:0000256" key="4">
    <source>
        <dbReference type="ARBA" id="ARBA00023163"/>
    </source>
</evidence>
<dbReference type="SMART" id="SM00421">
    <property type="entry name" value="HTH_LUXR"/>
    <property type="match status" value="1"/>
</dbReference>
<keyword evidence="2" id="KW-0805">Transcription regulation</keyword>
<dbReference type="PROSITE" id="PS50110">
    <property type="entry name" value="RESPONSE_REGULATORY"/>
    <property type="match status" value="1"/>
</dbReference>
<dbReference type="PROSITE" id="PS00622">
    <property type="entry name" value="HTH_LUXR_1"/>
    <property type="match status" value="1"/>
</dbReference>
<dbReference type="InterPro" id="IPR000792">
    <property type="entry name" value="Tscrpt_reg_LuxR_C"/>
</dbReference>
<feature type="domain" description="HTH luxR-type" evidence="6">
    <location>
        <begin position="143"/>
        <end position="208"/>
    </location>
</feature>
<dbReference type="SMART" id="SM00448">
    <property type="entry name" value="REC"/>
    <property type="match status" value="1"/>
</dbReference>
<keyword evidence="4" id="KW-0804">Transcription</keyword>
<evidence type="ECO:0000256" key="5">
    <source>
        <dbReference type="PROSITE-ProRule" id="PRU00169"/>
    </source>
</evidence>
<feature type="modified residue" description="4-aspartylphosphate" evidence="5">
    <location>
        <position position="53"/>
    </location>
</feature>
<dbReference type="PRINTS" id="PR00038">
    <property type="entry name" value="HTHLUXR"/>
</dbReference>
<protein>
    <submittedName>
        <fullName evidence="8">Response regulator transcription factor</fullName>
    </submittedName>
</protein>
<dbReference type="Pfam" id="PF00196">
    <property type="entry name" value="GerE"/>
    <property type="match status" value="1"/>
</dbReference>
<evidence type="ECO:0000313" key="8">
    <source>
        <dbReference type="EMBL" id="MDT0276678.1"/>
    </source>
</evidence>
<reference evidence="9" key="1">
    <citation type="submission" date="2023-07" db="EMBL/GenBank/DDBJ databases">
        <title>30 novel species of actinomycetes from the DSMZ collection.</title>
        <authorList>
            <person name="Nouioui I."/>
        </authorList>
    </citation>
    <scope>NUCLEOTIDE SEQUENCE [LARGE SCALE GENOMIC DNA]</scope>
    <source>
        <strain evidence="9">DSM 46792</strain>
    </source>
</reference>
<keyword evidence="3" id="KW-0238">DNA-binding</keyword>
<dbReference type="Gene3D" id="3.40.50.2300">
    <property type="match status" value="1"/>
</dbReference>
<dbReference type="InterPro" id="IPR039420">
    <property type="entry name" value="WalR-like"/>
</dbReference>
<keyword evidence="1 5" id="KW-0597">Phosphoprotein</keyword>
<sequence>MIRVVLADDHPAFRTGLRMLLQDSGLDVVAEAADGPGAVDVVVATDPDVALLDLQMPGLTGVEVTRRLQEVAPRTRVLVLTMIEADETVLAAIRAGAWGYLLKGAGQAEIERAVRSVADGQVVYGTGVAERVRGFFVAGAGAAVEPFPQLSEREREVLRLAAEGRANAEIARRLFLSEKTVRNHVSSIFAKLGVSDRAQAVARARDAGLGDSGHTPSIG</sequence>
<dbReference type="Proteomes" id="UP001183222">
    <property type="component" value="Unassembled WGS sequence"/>
</dbReference>
<feature type="domain" description="Response regulatory" evidence="7">
    <location>
        <begin position="3"/>
        <end position="118"/>
    </location>
</feature>